<organism evidence="1 2">
    <name type="scientific">Eretmocerus hayati</name>
    <dbReference type="NCBI Taxonomy" id="131215"/>
    <lineage>
        <taxon>Eukaryota</taxon>
        <taxon>Metazoa</taxon>
        <taxon>Ecdysozoa</taxon>
        <taxon>Arthropoda</taxon>
        <taxon>Hexapoda</taxon>
        <taxon>Insecta</taxon>
        <taxon>Pterygota</taxon>
        <taxon>Neoptera</taxon>
        <taxon>Endopterygota</taxon>
        <taxon>Hymenoptera</taxon>
        <taxon>Apocrita</taxon>
        <taxon>Proctotrupomorpha</taxon>
        <taxon>Chalcidoidea</taxon>
        <taxon>Aphelinidae</taxon>
        <taxon>Aphelininae</taxon>
        <taxon>Eretmocerus</taxon>
    </lineage>
</organism>
<evidence type="ECO:0000313" key="2">
    <source>
        <dbReference type="Proteomes" id="UP001239111"/>
    </source>
</evidence>
<protein>
    <submittedName>
        <fullName evidence="1">Uncharacterized protein</fullName>
    </submittedName>
</protein>
<sequence>MSRAMVEDVEIIPQELVEQAEGAIRETLPGKSRRIYEKTLSHLLTWMRVKRTNSFSETVLLAYFRSLATTFNPSTLWSKYSMIKKMLLTDKRVDISDYHQLTNFIRRRNVGHQKKKSHVFSAPNIQNFLFNAPDSQYLDKKVCTIFGICGACRREELHNVTTSDVVNRGNHLIVTIPNTKTHIPRVFTINDEFCGIVKKYMKLRPSHANTDRFFLNYNNGKCYNQPIGLNKFGKMPQSIAKWLDLEDPQRYTGHSFRRTSATLLADEGVSMTTLK</sequence>
<name>A0ACC2NQC9_9HYME</name>
<keyword evidence="2" id="KW-1185">Reference proteome</keyword>
<feature type="non-terminal residue" evidence="1">
    <location>
        <position position="275"/>
    </location>
</feature>
<dbReference type="EMBL" id="CM056743">
    <property type="protein sequence ID" value="KAJ8672821.1"/>
    <property type="molecule type" value="Genomic_DNA"/>
</dbReference>
<gene>
    <name evidence="1" type="ORF">QAD02_004081</name>
</gene>
<evidence type="ECO:0000313" key="1">
    <source>
        <dbReference type="EMBL" id="KAJ8672821.1"/>
    </source>
</evidence>
<comment type="caution">
    <text evidence="1">The sequence shown here is derived from an EMBL/GenBank/DDBJ whole genome shotgun (WGS) entry which is preliminary data.</text>
</comment>
<accession>A0ACC2NQC9</accession>
<proteinExistence type="predicted"/>
<dbReference type="Proteomes" id="UP001239111">
    <property type="component" value="Chromosome 3"/>
</dbReference>
<reference evidence="1" key="1">
    <citation type="submission" date="2023-04" db="EMBL/GenBank/DDBJ databases">
        <title>A chromosome-level genome assembly of the parasitoid wasp Eretmocerus hayati.</title>
        <authorList>
            <person name="Zhong Y."/>
            <person name="Liu S."/>
            <person name="Liu Y."/>
        </authorList>
    </citation>
    <scope>NUCLEOTIDE SEQUENCE</scope>
    <source>
        <strain evidence="1">ZJU_SS_LIU_2023</strain>
    </source>
</reference>